<feature type="compositionally biased region" description="Low complexity" evidence="1">
    <location>
        <begin position="398"/>
        <end position="417"/>
    </location>
</feature>
<keyword evidence="2" id="KW-1133">Transmembrane helix</keyword>
<feature type="compositionally biased region" description="Low complexity" evidence="1">
    <location>
        <begin position="273"/>
        <end position="285"/>
    </location>
</feature>
<dbReference type="PROSITE" id="PS50089">
    <property type="entry name" value="ZF_RING_2"/>
    <property type="match status" value="1"/>
</dbReference>
<gene>
    <name evidence="3" type="primary">WBGene00273796</name>
</gene>
<feature type="compositionally biased region" description="Low complexity" evidence="1">
    <location>
        <begin position="330"/>
        <end position="354"/>
    </location>
</feature>
<dbReference type="InterPro" id="IPR017907">
    <property type="entry name" value="Znf_RING_CS"/>
</dbReference>
<keyword evidence="2" id="KW-0472">Membrane</keyword>
<accession>A0A2A6B8E9</accession>
<accession>A0A8R1UP27</accession>
<evidence type="ECO:0000313" key="3">
    <source>
        <dbReference type="EnsemblMetazoa" id="PPA35427.1"/>
    </source>
</evidence>
<dbReference type="AlphaFoldDB" id="A0A2A6B8E9"/>
<dbReference type="Gene3D" id="3.30.40.10">
    <property type="entry name" value="Zinc/RING finger domain, C3HC4 (zinc finger)"/>
    <property type="match status" value="1"/>
</dbReference>
<feature type="transmembrane region" description="Helical" evidence="2">
    <location>
        <begin position="939"/>
        <end position="963"/>
    </location>
</feature>
<reference evidence="4" key="1">
    <citation type="journal article" date="2008" name="Nat. Genet.">
        <title>The Pristionchus pacificus genome provides a unique perspective on nematode lifestyle and parasitism.</title>
        <authorList>
            <person name="Dieterich C."/>
            <person name="Clifton S.W."/>
            <person name="Schuster L.N."/>
            <person name="Chinwalla A."/>
            <person name="Delehaunty K."/>
            <person name="Dinkelacker I."/>
            <person name="Fulton L."/>
            <person name="Fulton R."/>
            <person name="Godfrey J."/>
            <person name="Minx P."/>
            <person name="Mitreva M."/>
            <person name="Roeseler W."/>
            <person name="Tian H."/>
            <person name="Witte H."/>
            <person name="Yang S.P."/>
            <person name="Wilson R.K."/>
            <person name="Sommer R.J."/>
        </authorList>
    </citation>
    <scope>NUCLEOTIDE SEQUENCE [LARGE SCALE GENOMIC DNA]</scope>
    <source>
        <strain evidence="4">PS312</strain>
    </source>
</reference>
<keyword evidence="2" id="KW-0812">Transmembrane</keyword>
<reference evidence="3" key="2">
    <citation type="submission" date="2022-06" db="UniProtKB">
        <authorList>
            <consortium name="EnsemblMetazoa"/>
        </authorList>
    </citation>
    <scope>IDENTIFICATION</scope>
    <source>
        <strain evidence="3">PS312</strain>
    </source>
</reference>
<feature type="region of interest" description="Disordered" evidence="1">
    <location>
        <begin position="268"/>
        <end position="466"/>
    </location>
</feature>
<proteinExistence type="predicted"/>
<dbReference type="InterPro" id="IPR001841">
    <property type="entry name" value="Znf_RING"/>
</dbReference>
<keyword evidence="4" id="KW-1185">Reference proteome</keyword>
<sequence length="979" mass="106267">MHDSGGSPHAAAAAGAAAAVSLDEMMQRCQCPVCLLHFRNTPTKRGEARSLACSHLVCTGCLTNLIGQGSLGHCPVCRTAFNAERDPIPPVPQLNFLSDGVGRLQAAFAQQEECNRQMHNANEAMKKMHAEKVARAAADAADAEDKLLQTARACTPPPDDVTTVVTVHILDASAVEDDVQTARATTPPRVAFAPGVFNDGAPGSAQQVAGTVAAAASAPDVDFDVATAKSQRSQSPHSRSSFASVHTARRCYSQSHNASSPVGAWAVAGRGRSNSSSSSSSSSSSVRSQHYSAGVMTARGSTPPPPRRALTPASGSRNTPHVSFPNAGPSSSVRVARSRSGSSGRSAQRSSRASTPLSRSPIAFSSIRSSAKPQGRAVTPAPGSRGRGGTAGSRSRHASPAAAVARAVNSARSSRVSTPRSASPSSKGRGRATSAKAKRETKASTSRGKKSSKSGSGRSARKEHKNGALLVRNHSFVSVMDMKVLYILSLLLLQSTARPRSIEESEQARDSLIAEVESMGYVIESAGKIVQREDREACGLIRLGFEGWLTDADFKSMTEILLDDLDITHQDLTLSIARLACEFKRDSKEIFDFLTAGFGRFSVSESTVLLNVSLPWIFRLKNYPEWVRYPSTLNVTKRERTAKMSGYARDTLRERSKILLAELKDTISDISNNRSFFEGREDTFFEGIEKSLMFASNALTHGIRTNKVASITNKGRDGDSIVAEVCVDYTSGERALDGFRIVPIGYVKDGIYIHPHLSSFYALPEGKNGVDDLLMPGDFVCRDKGITVVETLDAQDPHCSLTSDDCPRLHRPLRDYDDIIKVTLDKKMIIVTSKEYAMCFQNHNSPFFYNKNEEWKMEMEKEMFEYNTTAIFRVESPIMVHNSLLSCEINMGNAVVANHASTTTPIPNSIPIPKLEGAFSEQDSNKTISEKRWNFVHEIGYPIVFVVFLLIIMVLIIILICVLCKLKRDSAETDYQLFD</sequence>
<evidence type="ECO:0000256" key="1">
    <source>
        <dbReference type="SAM" id="MobiDB-lite"/>
    </source>
</evidence>
<dbReference type="EnsemblMetazoa" id="PPA35427.1">
    <property type="protein sequence ID" value="PPA35427.1"/>
    <property type="gene ID" value="WBGene00273796"/>
</dbReference>
<dbReference type="PROSITE" id="PS00518">
    <property type="entry name" value="ZF_RING_1"/>
    <property type="match status" value="1"/>
</dbReference>
<dbReference type="PANTHER" id="PTHR47156">
    <property type="entry name" value="PROTEIN CBG20824"/>
    <property type="match status" value="1"/>
</dbReference>
<evidence type="ECO:0000313" key="4">
    <source>
        <dbReference type="Proteomes" id="UP000005239"/>
    </source>
</evidence>
<dbReference type="PANTHER" id="PTHR47156:SF10">
    <property type="entry name" value="E3 UBIQUITIN-PROTEIN LIGASE TRIM-21-RELATED"/>
    <property type="match status" value="1"/>
</dbReference>
<evidence type="ECO:0000256" key="2">
    <source>
        <dbReference type="SAM" id="Phobius"/>
    </source>
</evidence>
<dbReference type="SMART" id="SM00184">
    <property type="entry name" value="RING"/>
    <property type="match status" value="1"/>
</dbReference>
<protein>
    <submittedName>
        <fullName evidence="3">RING-type domain-containing protein</fullName>
    </submittedName>
</protein>
<name>A0A2A6B8E9_PRIPA</name>
<dbReference type="Proteomes" id="UP000005239">
    <property type="component" value="Unassembled WGS sequence"/>
</dbReference>
<dbReference type="InterPro" id="IPR013083">
    <property type="entry name" value="Znf_RING/FYVE/PHD"/>
</dbReference>
<dbReference type="SUPFAM" id="SSF57850">
    <property type="entry name" value="RING/U-box"/>
    <property type="match status" value="1"/>
</dbReference>
<organism evidence="3 4">
    <name type="scientific">Pristionchus pacificus</name>
    <name type="common">Parasitic nematode worm</name>
    <dbReference type="NCBI Taxonomy" id="54126"/>
    <lineage>
        <taxon>Eukaryota</taxon>
        <taxon>Metazoa</taxon>
        <taxon>Ecdysozoa</taxon>
        <taxon>Nematoda</taxon>
        <taxon>Chromadorea</taxon>
        <taxon>Rhabditida</taxon>
        <taxon>Rhabditina</taxon>
        <taxon>Diplogasteromorpha</taxon>
        <taxon>Diplogasteroidea</taxon>
        <taxon>Neodiplogasteridae</taxon>
        <taxon>Pristionchus</taxon>
    </lineage>
</organism>
<dbReference type="InterPro" id="IPR052667">
    <property type="entry name" value="E3_ubiquitin-ligase_RING"/>
</dbReference>